<dbReference type="InterPro" id="IPR000914">
    <property type="entry name" value="SBP_5_dom"/>
</dbReference>
<dbReference type="Gene3D" id="3.10.105.10">
    <property type="entry name" value="Dipeptide-binding Protein, Domain 3"/>
    <property type="match status" value="1"/>
</dbReference>
<dbReference type="GO" id="GO:0030288">
    <property type="term" value="C:outer membrane-bounded periplasmic space"/>
    <property type="evidence" value="ECO:0007669"/>
    <property type="project" value="TreeGrafter"/>
</dbReference>
<comment type="similarity">
    <text evidence="2">Belongs to the bacterial solute-binding protein 5 family.</text>
</comment>
<dbReference type="CDD" id="cd08497">
    <property type="entry name" value="MbnE-like"/>
    <property type="match status" value="1"/>
</dbReference>
<dbReference type="PANTHER" id="PTHR30290">
    <property type="entry name" value="PERIPLASMIC BINDING COMPONENT OF ABC TRANSPORTER"/>
    <property type="match status" value="1"/>
</dbReference>
<evidence type="ECO:0000259" key="4">
    <source>
        <dbReference type="Pfam" id="PF00496"/>
    </source>
</evidence>
<dbReference type="GO" id="GO:0042884">
    <property type="term" value="P:microcin transport"/>
    <property type="evidence" value="ECO:0007669"/>
    <property type="project" value="TreeGrafter"/>
</dbReference>
<evidence type="ECO:0000313" key="5">
    <source>
        <dbReference type="EMBL" id="GGE33313.1"/>
    </source>
</evidence>
<reference evidence="5" key="2">
    <citation type="submission" date="2020-09" db="EMBL/GenBank/DDBJ databases">
        <authorList>
            <person name="Sun Q."/>
            <person name="Sedlacek I."/>
        </authorList>
    </citation>
    <scope>NUCLEOTIDE SEQUENCE</scope>
    <source>
        <strain evidence="5">CCM 7684</strain>
    </source>
</reference>
<dbReference type="Proteomes" id="UP000602745">
    <property type="component" value="Unassembled WGS sequence"/>
</dbReference>
<dbReference type="SUPFAM" id="SSF53850">
    <property type="entry name" value="Periplasmic binding protein-like II"/>
    <property type="match status" value="1"/>
</dbReference>
<keyword evidence="3" id="KW-0732">Signal</keyword>
<dbReference type="InterPro" id="IPR039424">
    <property type="entry name" value="SBP_5"/>
</dbReference>
<dbReference type="GO" id="GO:0043190">
    <property type="term" value="C:ATP-binding cassette (ABC) transporter complex"/>
    <property type="evidence" value="ECO:0007669"/>
    <property type="project" value="InterPro"/>
</dbReference>
<dbReference type="Gene3D" id="3.40.190.10">
    <property type="entry name" value="Periplasmic binding protein-like II"/>
    <property type="match status" value="1"/>
</dbReference>
<dbReference type="RefSeq" id="WP_188408414.1">
    <property type="nucleotide sequence ID" value="NZ_BMCP01000001.1"/>
</dbReference>
<evidence type="ECO:0000256" key="1">
    <source>
        <dbReference type="ARBA" id="ARBA00004418"/>
    </source>
</evidence>
<comment type="caution">
    <text evidence="5">The sequence shown here is derived from an EMBL/GenBank/DDBJ whole genome shotgun (WGS) entry which is preliminary data.</text>
</comment>
<evidence type="ECO:0000256" key="2">
    <source>
        <dbReference type="ARBA" id="ARBA00005695"/>
    </source>
</evidence>
<dbReference type="InterPro" id="IPR006311">
    <property type="entry name" value="TAT_signal"/>
</dbReference>
<protein>
    <submittedName>
        <fullName evidence="5">ABC transporter substrate-binding protein</fullName>
    </submittedName>
</protein>
<organism evidence="5 6">
    <name type="scientific">Agaricicola taiwanensis</name>
    <dbReference type="NCBI Taxonomy" id="591372"/>
    <lineage>
        <taxon>Bacteria</taxon>
        <taxon>Pseudomonadati</taxon>
        <taxon>Pseudomonadota</taxon>
        <taxon>Alphaproteobacteria</taxon>
        <taxon>Rhodobacterales</taxon>
        <taxon>Paracoccaceae</taxon>
        <taxon>Agaricicola</taxon>
    </lineage>
</organism>
<dbReference type="AlphaFoldDB" id="A0A8J2YG85"/>
<evidence type="ECO:0000256" key="3">
    <source>
        <dbReference type="ARBA" id="ARBA00022729"/>
    </source>
</evidence>
<keyword evidence="6" id="KW-1185">Reference proteome</keyword>
<feature type="domain" description="Solute-binding protein family 5" evidence="4">
    <location>
        <begin position="127"/>
        <end position="527"/>
    </location>
</feature>
<accession>A0A8J2YG85</accession>
<dbReference type="PANTHER" id="PTHR30290:SF64">
    <property type="entry name" value="ABC TRANSPORTER PERIPLASMIC BINDING PROTEIN"/>
    <property type="match status" value="1"/>
</dbReference>
<name>A0A8J2YG85_9RHOB</name>
<proteinExistence type="inferred from homology"/>
<reference evidence="5" key="1">
    <citation type="journal article" date="2014" name="Int. J. Syst. Evol. Microbiol.">
        <title>Complete genome sequence of Corynebacterium casei LMG S-19264T (=DSM 44701T), isolated from a smear-ripened cheese.</title>
        <authorList>
            <consortium name="US DOE Joint Genome Institute (JGI-PGF)"/>
            <person name="Walter F."/>
            <person name="Albersmeier A."/>
            <person name="Kalinowski J."/>
            <person name="Ruckert C."/>
        </authorList>
    </citation>
    <scope>NUCLEOTIDE SEQUENCE</scope>
    <source>
        <strain evidence="5">CCM 7684</strain>
    </source>
</reference>
<dbReference type="PIRSF" id="PIRSF002741">
    <property type="entry name" value="MppA"/>
    <property type="match status" value="1"/>
</dbReference>
<dbReference type="EMBL" id="BMCP01000001">
    <property type="protein sequence ID" value="GGE33313.1"/>
    <property type="molecule type" value="Genomic_DNA"/>
</dbReference>
<dbReference type="PROSITE" id="PS51318">
    <property type="entry name" value="TAT"/>
    <property type="match status" value="1"/>
</dbReference>
<dbReference type="Pfam" id="PF00496">
    <property type="entry name" value="SBP_bac_5"/>
    <property type="match status" value="1"/>
</dbReference>
<sequence>MTRDFRISRRAFVGALAGSLPALHLARAQGPVPEAKVAVPDVERHGMSSFGDLKYPPDFAHFDYVNPDAPRGGTLSHVGSTNAYNQEFNTFNSLNMFILKGSGAHGMQLTFASLMTSALDEPDSLYGFVAQSVAISEDGLTYRFRIRQGAAFHDGTAISAEDAAFSILTLRDKGHPLMSQPLTWVEDASAESDVVTVRFKAGRSRDIPLMVAGLPILSKTYYSKQPFEESTLEAPLGSGPYKVGRFEAGRFIEYTRVADWWANDLPIAKGQYNFETIRYEYYRDRDVAFEGFKGRAYLFREDFTSRQWARGYDFPAVKDGRVVKDEIPDGSPSGAQGWFFNVRRDKFKDVRVREAITLAFDFEWVNQNIMFGSYQRTSSFFENSPLKAEGTPSAGELALLEPLRDKLSPAVFGEAAMPPTSDGSGRDRNNLRRAIQLLREAGWTSDGGKLINATGEAFTIELLDFDPGLEPHLSGFIANLKSLGIAAAIRRVDPTQFQARVQDFDFDIMSRRFVMSLTPGESLRLVFGSEAAKTKGSNNLSGIADPAVDALIESAIKAKTRDDLTVACKAIDRVIRAGHYWVPAWYKPSHWLAYWDVYERPGVKPAYARGVLETWWWNPDKAKKIGL</sequence>
<gene>
    <name evidence="5" type="ORF">GCM10007276_08220</name>
</gene>
<dbReference type="GO" id="GO:0015833">
    <property type="term" value="P:peptide transport"/>
    <property type="evidence" value="ECO:0007669"/>
    <property type="project" value="TreeGrafter"/>
</dbReference>
<evidence type="ECO:0000313" key="6">
    <source>
        <dbReference type="Proteomes" id="UP000602745"/>
    </source>
</evidence>
<dbReference type="GO" id="GO:1904680">
    <property type="term" value="F:peptide transmembrane transporter activity"/>
    <property type="evidence" value="ECO:0007669"/>
    <property type="project" value="TreeGrafter"/>
</dbReference>
<dbReference type="InterPro" id="IPR030678">
    <property type="entry name" value="Peptide/Ni-bd"/>
</dbReference>
<comment type="subcellular location">
    <subcellularLocation>
        <location evidence="1">Periplasm</location>
    </subcellularLocation>
</comment>